<feature type="binding site" evidence="2">
    <location>
        <position position="87"/>
    </location>
    <ligand>
        <name>substrate</name>
    </ligand>
</feature>
<feature type="binding site" evidence="2">
    <location>
        <begin position="39"/>
        <end position="42"/>
    </location>
    <ligand>
        <name>substrate</name>
    </ligand>
</feature>
<dbReference type="InterPro" id="IPR001441">
    <property type="entry name" value="UPP_synth-like"/>
</dbReference>
<evidence type="ECO:0000256" key="2">
    <source>
        <dbReference type="HAMAP-Rule" id="MF_01139"/>
    </source>
</evidence>
<dbReference type="Pfam" id="PF01255">
    <property type="entry name" value="Prenyltransf"/>
    <property type="match status" value="1"/>
</dbReference>
<reference evidence="3 4" key="1">
    <citation type="submission" date="2020-08" db="EMBL/GenBank/DDBJ databases">
        <title>Genomic Encyclopedia of Type Strains, Phase IV (KMG-IV): sequencing the most valuable type-strain genomes for metagenomic binning, comparative biology and taxonomic classification.</title>
        <authorList>
            <person name="Goeker M."/>
        </authorList>
    </citation>
    <scope>NUCLEOTIDE SEQUENCE [LARGE SCALE GENOMIC DNA]</scope>
    <source>
        <strain evidence="3 4">DSM 5391</strain>
    </source>
</reference>
<comment type="subunit">
    <text evidence="2">Homodimer.</text>
</comment>
<dbReference type="EMBL" id="JACHGK010000001">
    <property type="protein sequence ID" value="MBB6443873.1"/>
    <property type="molecule type" value="Genomic_DNA"/>
</dbReference>
<dbReference type="NCBIfam" id="TIGR00055">
    <property type="entry name" value="uppS"/>
    <property type="match status" value="1"/>
</dbReference>
<dbReference type="GO" id="GO:0000287">
    <property type="term" value="F:magnesium ion binding"/>
    <property type="evidence" value="ECO:0007669"/>
    <property type="project" value="UniProtKB-UniRule"/>
</dbReference>
<feature type="active site" description="Proton acceptor" evidence="2">
    <location>
        <position position="86"/>
    </location>
</feature>
<protein>
    <recommendedName>
        <fullName evidence="2">Isoprenyl transferase</fullName>
        <ecNumber evidence="2">2.5.1.-</ecNumber>
    </recommendedName>
</protein>
<dbReference type="HAMAP" id="MF_01139">
    <property type="entry name" value="ISPT"/>
    <property type="match status" value="1"/>
</dbReference>
<dbReference type="InterPro" id="IPR018520">
    <property type="entry name" value="UPP_synth-like_CS"/>
</dbReference>
<dbReference type="PANTHER" id="PTHR10291">
    <property type="entry name" value="DEHYDRODOLICHYL DIPHOSPHATE SYNTHASE FAMILY MEMBER"/>
    <property type="match status" value="1"/>
</dbReference>
<dbReference type="EC" id="2.5.1.-" evidence="2"/>
<feature type="binding site" evidence="2">
    <location>
        <position position="206"/>
    </location>
    <ligand>
        <name>substrate</name>
    </ligand>
</feature>
<comment type="caution">
    <text evidence="3">The sequence shown here is derived from an EMBL/GenBank/DDBJ whole genome shotgun (WGS) entry which is preliminary data.</text>
</comment>
<dbReference type="PROSITE" id="PS01066">
    <property type="entry name" value="UPP_SYNTHASE"/>
    <property type="match status" value="1"/>
</dbReference>
<dbReference type="PANTHER" id="PTHR10291:SF0">
    <property type="entry name" value="DEHYDRODOLICHYL DIPHOSPHATE SYNTHASE 2"/>
    <property type="match status" value="1"/>
</dbReference>
<feature type="binding site" evidence="2">
    <location>
        <position position="89"/>
    </location>
    <ligand>
        <name>substrate</name>
    </ligand>
</feature>
<dbReference type="GO" id="GO:0030145">
    <property type="term" value="F:manganese ion binding"/>
    <property type="evidence" value="ECO:0007669"/>
    <property type="project" value="TreeGrafter"/>
</dbReference>
<dbReference type="NCBIfam" id="NF011405">
    <property type="entry name" value="PRK14830.1"/>
    <property type="match status" value="1"/>
</dbReference>
<sequence>MFNKFNIWKKADISSNLRDRMTEVMKQPIPSHIAIIMDGNGRWAKKRALPRIAGHHEGMKVVRKITKIANQLDVKVLTLYAFSTENWKRPKTEVEYLMKLPEEFLGTFLPELIEENVKVQMMGYKEGLPAHTTSAVDKAIRETKDNTGLILNFALNYGSRAEIIEAVKSVLNDCKSGILNGNEITEEVFAEYLMTKGLPDPDLLIRTSGEIRLSNFMLWQLAYTEFWFTDVLWPDFTENHLLEAIEVFQNRQRRFGGVQ</sequence>
<dbReference type="AlphaFoldDB" id="A0A7X0HN59"/>
<dbReference type="Gene3D" id="3.40.1180.10">
    <property type="entry name" value="Decaprenyl diphosphate synthase-like"/>
    <property type="match status" value="1"/>
</dbReference>
<evidence type="ECO:0000256" key="1">
    <source>
        <dbReference type="ARBA" id="ARBA00022679"/>
    </source>
</evidence>
<dbReference type="GO" id="GO:0008834">
    <property type="term" value="F:ditrans,polycis-undecaprenyl-diphosphate synthase [(2E,6E)-farnesyl-diphosphate specific] activity"/>
    <property type="evidence" value="ECO:0007669"/>
    <property type="project" value="TreeGrafter"/>
</dbReference>
<feature type="binding site" evidence="2">
    <location>
        <position position="55"/>
    </location>
    <ligand>
        <name>substrate</name>
    </ligand>
</feature>
<feature type="binding site" evidence="2">
    <location>
        <begin position="212"/>
        <end position="214"/>
    </location>
    <ligand>
        <name>substrate</name>
    </ligand>
</feature>
<feature type="binding site" evidence="2">
    <location>
        <begin position="83"/>
        <end position="85"/>
    </location>
    <ligand>
        <name>substrate</name>
    </ligand>
</feature>
<dbReference type="SUPFAM" id="SSF64005">
    <property type="entry name" value="Undecaprenyl diphosphate synthase"/>
    <property type="match status" value="1"/>
</dbReference>
<feature type="binding site" evidence="2">
    <location>
        <position position="51"/>
    </location>
    <ligand>
        <name>substrate</name>
    </ligand>
</feature>
<feature type="binding site" evidence="2">
    <location>
        <position position="225"/>
    </location>
    <ligand>
        <name>Mg(2+)</name>
        <dbReference type="ChEBI" id="CHEBI:18420"/>
    </ligand>
</feature>
<dbReference type="CDD" id="cd00475">
    <property type="entry name" value="Cis_IPPS"/>
    <property type="match status" value="1"/>
</dbReference>
<keyword evidence="4" id="KW-1185">Reference proteome</keyword>
<dbReference type="GO" id="GO:0016094">
    <property type="term" value="P:polyprenol biosynthetic process"/>
    <property type="evidence" value="ECO:0007669"/>
    <property type="project" value="TreeGrafter"/>
</dbReference>
<evidence type="ECO:0000313" key="3">
    <source>
        <dbReference type="EMBL" id="MBB6443873.1"/>
    </source>
</evidence>
<accession>A0A7X0HN59</accession>
<name>A0A7X0HN59_9BACI</name>
<evidence type="ECO:0000313" key="4">
    <source>
        <dbReference type="Proteomes" id="UP000531594"/>
    </source>
</evidence>
<dbReference type="GO" id="GO:0005829">
    <property type="term" value="C:cytosol"/>
    <property type="evidence" value="ECO:0007669"/>
    <property type="project" value="TreeGrafter"/>
</dbReference>
<organism evidence="3 4">
    <name type="scientific">Bacillus benzoevorans</name>
    <dbReference type="NCBI Taxonomy" id="1456"/>
    <lineage>
        <taxon>Bacteria</taxon>
        <taxon>Bacillati</taxon>
        <taxon>Bacillota</taxon>
        <taxon>Bacilli</taxon>
        <taxon>Bacillales</taxon>
        <taxon>Bacillaceae</taxon>
        <taxon>Bacillus</taxon>
    </lineage>
</organism>
<dbReference type="Proteomes" id="UP000531594">
    <property type="component" value="Unassembled WGS sequence"/>
</dbReference>
<feature type="binding site" evidence="2">
    <location>
        <position position="38"/>
    </location>
    <ligand>
        <name>Mg(2+)</name>
        <dbReference type="ChEBI" id="CHEBI:18420"/>
    </ligand>
</feature>
<comment type="similarity">
    <text evidence="2">Belongs to the UPP synthase family.</text>
</comment>
<dbReference type="InterPro" id="IPR036424">
    <property type="entry name" value="UPP_synth-like_sf"/>
</dbReference>
<dbReference type="FunFam" id="3.40.1180.10:FF:000001">
    <property type="entry name" value="(2E,6E)-farnesyl-diphosphate-specific ditrans,polycis-undecaprenyl-diphosphate synthase"/>
    <property type="match status" value="1"/>
</dbReference>
<comment type="function">
    <text evidence="2">Catalyzes the condensation of isopentenyl diphosphate (IPP) with allylic pyrophosphates generating different type of terpenoids.</text>
</comment>
<proteinExistence type="inferred from homology"/>
<dbReference type="RefSeq" id="WP_184522347.1">
    <property type="nucleotide sequence ID" value="NZ_JACHGK010000001.1"/>
</dbReference>
<feature type="active site" evidence="2">
    <location>
        <position position="38"/>
    </location>
</feature>
<keyword evidence="2" id="KW-0460">Magnesium</keyword>
<keyword evidence="2" id="KW-0479">Metal-binding</keyword>
<feature type="binding site" evidence="2">
    <location>
        <position position="43"/>
    </location>
    <ligand>
        <name>substrate</name>
    </ligand>
</feature>
<keyword evidence="1 2" id="KW-0808">Transferase</keyword>
<gene>
    <name evidence="3" type="ORF">HNR53_000461</name>
</gene>
<comment type="cofactor">
    <cofactor evidence="2">
        <name>Mg(2+)</name>
        <dbReference type="ChEBI" id="CHEBI:18420"/>
    </cofactor>
    <text evidence="2">Binds 2 magnesium ions per subunit.</text>
</comment>